<dbReference type="AlphaFoldDB" id="I5B7B0"/>
<dbReference type="eggNOG" id="COG3183">
    <property type="taxonomic scope" value="Bacteria"/>
</dbReference>
<dbReference type="eggNOG" id="COG1401">
    <property type="taxonomic scope" value="Bacteria"/>
</dbReference>
<dbReference type="RefSeq" id="WP_004075507.1">
    <property type="nucleotide sequence ID" value="NZ_CM001488.1"/>
</dbReference>
<reference evidence="2 3" key="1">
    <citation type="submission" date="2011-09" db="EMBL/GenBank/DDBJ databases">
        <authorList>
            <consortium name="US DOE Joint Genome Institute (JGI-PGF)"/>
            <person name="Lucas S."/>
            <person name="Han J."/>
            <person name="Lapidus A."/>
            <person name="Cheng J.-F."/>
            <person name="Goodwin L."/>
            <person name="Pitluck S."/>
            <person name="Peters L."/>
            <person name="Land M.L."/>
            <person name="Hauser L."/>
            <person name="Orellana R."/>
            <person name="Lovley D."/>
            <person name="Woyke T.J."/>
        </authorList>
    </citation>
    <scope>NUCLEOTIDE SEQUENCE [LARGE SCALE GENOMIC DNA]</scope>
    <source>
        <strain evidence="2 3">2ac9</strain>
    </source>
</reference>
<dbReference type="Pfam" id="PF01878">
    <property type="entry name" value="EVE"/>
    <property type="match status" value="1"/>
</dbReference>
<evidence type="ECO:0000313" key="2">
    <source>
        <dbReference type="EMBL" id="EIM65373.1"/>
    </source>
</evidence>
<dbReference type="InterPro" id="IPR015947">
    <property type="entry name" value="PUA-like_sf"/>
</dbReference>
<keyword evidence="3" id="KW-1185">Reference proteome</keyword>
<sequence length="285" mass="32629">MSRYCPDRNIKPMINAAEHWRQHGLLDDGWALPKWLEQIPECDSRQFRHMMLFLLFPDTFERIFGGRDRRRIISSFTGKSDAQINNLSALEIDSALTEVRKQQEEIYGMTDIDFYVPPLRDIWGTARNMAWLLVWNPDNWPWENLPADRAATHEGKTVTLRFTCANRNAGVGDKAYLLRTAVDPKGIVATGNIVTAPYEDAHDDEQKAAKGETAWYVEVAFTRIQDPLPGDSYLTRKDLNKITIEQQNWSPQSSGIEIKPRTAGILKKHWENVVESGIKKCAQTV</sequence>
<evidence type="ECO:0000313" key="3">
    <source>
        <dbReference type="Proteomes" id="UP000005778"/>
    </source>
</evidence>
<dbReference type="EMBL" id="CM001488">
    <property type="protein sequence ID" value="EIM65373.1"/>
    <property type="molecule type" value="Genomic_DNA"/>
</dbReference>
<organism evidence="2 3">
    <name type="scientific">Desulfobacter postgatei 2ac9</name>
    <dbReference type="NCBI Taxonomy" id="879212"/>
    <lineage>
        <taxon>Bacteria</taxon>
        <taxon>Pseudomonadati</taxon>
        <taxon>Thermodesulfobacteriota</taxon>
        <taxon>Desulfobacteria</taxon>
        <taxon>Desulfobacterales</taxon>
        <taxon>Desulfobacteraceae</taxon>
        <taxon>Desulfobacter</taxon>
    </lineage>
</organism>
<protein>
    <recommendedName>
        <fullName evidence="1">EVE domain-containing protein</fullName>
    </recommendedName>
</protein>
<name>I5B7B0_9BACT</name>
<feature type="domain" description="EVE" evidence="1">
    <location>
        <begin position="131"/>
        <end position="244"/>
    </location>
</feature>
<dbReference type="InterPro" id="IPR002740">
    <property type="entry name" value="EVE_domain"/>
</dbReference>
<reference evidence="2 3" key="2">
    <citation type="submission" date="2012-02" db="EMBL/GenBank/DDBJ databases">
        <title>Improved High-Quality Draft sequence of Desulfobacter postgatei 2ac9.</title>
        <authorList>
            <consortium name="US DOE Joint Genome Institute"/>
            <person name="Lucas S."/>
            <person name="Han J."/>
            <person name="Lapidus A."/>
            <person name="Cheng J.-F."/>
            <person name="Goodwin L."/>
            <person name="Pitluck S."/>
            <person name="Peters L."/>
            <person name="Ovchinnikova G."/>
            <person name="Held B."/>
            <person name="Detter J.C."/>
            <person name="Han C."/>
            <person name="Tapia R."/>
            <person name="Land M."/>
            <person name="Hauser L."/>
            <person name="Kyrpides N."/>
            <person name="Ivanova N."/>
            <person name="Pagani I."/>
            <person name="Orellana R."/>
            <person name="Lovley D."/>
            <person name="Woyke T."/>
        </authorList>
    </citation>
    <scope>NUCLEOTIDE SEQUENCE [LARGE SCALE GENOMIC DNA]</scope>
    <source>
        <strain evidence="2 3">2ac9</strain>
    </source>
</reference>
<dbReference type="HOGENOM" id="CLU_975664_0_0_7"/>
<dbReference type="OrthoDB" id="9802640at2"/>
<dbReference type="Proteomes" id="UP000005778">
    <property type="component" value="Chromosome"/>
</dbReference>
<gene>
    <name evidence="2" type="ORF">DespoDRAFT_03628</name>
</gene>
<proteinExistence type="predicted"/>
<accession>I5B7B0</accession>
<dbReference type="Gene3D" id="3.10.590.10">
    <property type="entry name" value="ph1033 like domains"/>
    <property type="match status" value="1"/>
</dbReference>
<dbReference type="SUPFAM" id="SSF88697">
    <property type="entry name" value="PUA domain-like"/>
    <property type="match status" value="1"/>
</dbReference>
<evidence type="ECO:0000259" key="1">
    <source>
        <dbReference type="Pfam" id="PF01878"/>
    </source>
</evidence>